<dbReference type="InterPro" id="IPR000182">
    <property type="entry name" value="GNAT_dom"/>
</dbReference>
<feature type="domain" description="N-acetyltransferase" evidence="1">
    <location>
        <begin position="25"/>
        <end position="179"/>
    </location>
</feature>
<dbReference type="Gene3D" id="3.40.630.30">
    <property type="match status" value="1"/>
</dbReference>
<dbReference type="Pfam" id="PF00583">
    <property type="entry name" value="Acetyltransf_1"/>
    <property type="match status" value="1"/>
</dbReference>
<dbReference type="SUPFAM" id="SSF55729">
    <property type="entry name" value="Acyl-CoA N-acyltransferases (Nat)"/>
    <property type="match status" value="1"/>
</dbReference>
<name>A0A972SNH2_9BURK</name>
<dbReference type="RefSeq" id="WP_172176725.1">
    <property type="nucleotide sequence ID" value="NZ_WOEZ01000260.1"/>
</dbReference>
<comment type="caution">
    <text evidence="2">The sequence shown here is derived from an EMBL/GenBank/DDBJ whole genome shotgun (WGS) entry which is preliminary data.</text>
</comment>
<protein>
    <submittedName>
        <fullName evidence="2">GNAT family N-acetyltransferase</fullName>
    </submittedName>
</protein>
<dbReference type="CDD" id="cd04301">
    <property type="entry name" value="NAT_SF"/>
    <property type="match status" value="1"/>
</dbReference>
<organism evidence="2 3">
    <name type="scientific">Paraburkholderia elongata</name>
    <dbReference type="NCBI Taxonomy" id="2675747"/>
    <lineage>
        <taxon>Bacteria</taxon>
        <taxon>Pseudomonadati</taxon>
        <taxon>Pseudomonadota</taxon>
        <taxon>Betaproteobacteria</taxon>
        <taxon>Burkholderiales</taxon>
        <taxon>Burkholderiaceae</taxon>
        <taxon>Paraburkholderia</taxon>
    </lineage>
</organism>
<dbReference type="EMBL" id="WOEZ01000260">
    <property type="protein sequence ID" value="NPT61242.1"/>
    <property type="molecule type" value="Genomic_DNA"/>
</dbReference>
<dbReference type="GO" id="GO:0016747">
    <property type="term" value="F:acyltransferase activity, transferring groups other than amino-acyl groups"/>
    <property type="evidence" value="ECO:0007669"/>
    <property type="project" value="InterPro"/>
</dbReference>
<keyword evidence="3" id="KW-1185">Reference proteome</keyword>
<dbReference type="PROSITE" id="PS51186">
    <property type="entry name" value="GNAT"/>
    <property type="match status" value="1"/>
</dbReference>
<evidence type="ECO:0000259" key="1">
    <source>
        <dbReference type="PROSITE" id="PS51186"/>
    </source>
</evidence>
<reference evidence="2 3" key="1">
    <citation type="submission" date="2019-11" db="EMBL/GenBank/DDBJ databases">
        <title>Metabolism of dissolved organic matter in forest soils.</title>
        <authorList>
            <person name="Cyle K.T."/>
            <person name="Wilhelm R.C."/>
            <person name="Martinez C.E."/>
        </authorList>
    </citation>
    <scope>NUCLEOTIDE SEQUENCE [LARGE SCALE GENOMIC DNA]</scope>
    <source>
        <strain evidence="2 3">5N</strain>
    </source>
</reference>
<dbReference type="Proteomes" id="UP000655523">
    <property type="component" value="Unassembled WGS sequence"/>
</dbReference>
<proteinExistence type="predicted"/>
<sequence length="198" mass="22204">MSFEMGGILFEVEDYSAIELGRGDIPIVQTFLEDNPEYFLSAEGCPPTKTQAKEEFESELPEGWAFTNKRTIGFVDASKELTAFATIVSDLFADGVWHIGLLILSTDKHGQGVARCLYKGLESWLKASGARWLRLGVIAGNVRAERFWERNGYLETRRRYGVVMRNATHTMRVMIKPLGEAGIGEYLSLVSRDHPDVP</sequence>
<evidence type="ECO:0000313" key="2">
    <source>
        <dbReference type="EMBL" id="NPT61242.1"/>
    </source>
</evidence>
<gene>
    <name evidence="2" type="ORF">GNZ13_43605</name>
</gene>
<evidence type="ECO:0000313" key="3">
    <source>
        <dbReference type="Proteomes" id="UP000655523"/>
    </source>
</evidence>
<dbReference type="AlphaFoldDB" id="A0A972SNH2"/>
<accession>A0A972SNH2</accession>
<dbReference type="InterPro" id="IPR016181">
    <property type="entry name" value="Acyl_CoA_acyltransferase"/>
</dbReference>